<dbReference type="Pfam" id="PF19054">
    <property type="entry name" value="DUF5753"/>
    <property type="match status" value="1"/>
</dbReference>
<evidence type="ECO:0000313" key="2">
    <source>
        <dbReference type="EMBL" id="TWP53436.1"/>
    </source>
</evidence>
<dbReference type="EMBL" id="VOBR01000003">
    <property type="protein sequence ID" value="TWP53436.1"/>
    <property type="molecule type" value="Genomic_DNA"/>
</dbReference>
<keyword evidence="3" id="KW-1185">Reference proteome</keyword>
<dbReference type="Proteomes" id="UP000316639">
    <property type="component" value="Unassembled WGS sequence"/>
</dbReference>
<dbReference type="Gene3D" id="1.10.260.40">
    <property type="entry name" value="lambda repressor-like DNA-binding domains"/>
    <property type="match status" value="1"/>
</dbReference>
<evidence type="ECO:0000313" key="3">
    <source>
        <dbReference type="Proteomes" id="UP000316639"/>
    </source>
</evidence>
<accession>A0A563F0D1</accession>
<dbReference type="PROSITE" id="PS50943">
    <property type="entry name" value="HTH_CROC1"/>
    <property type="match status" value="1"/>
</dbReference>
<comment type="caution">
    <text evidence="2">The sequence shown here is derived from an EMBL/GenBank/DDBJ whole genome shotgun (WGS) entry which is preliminary data.</text>
</comment>
<name>A0A563F0D1_9PSEU</name>
<sequence length="298" mass="33716">MNLTVRAEELGDDLRRLREQTGLSLERAGELIDASATKMSRIENGLREGSPEDVAALLAIYRCVGPRRAELLALAHEFERRGWWQRNKPDFAERVRTLINLENKADLIVNFEGMNIPGLLQTGEYTRALLRESGLVPDSEVEHRMVIRMQRHALLLKPKPPKLLAIIDELALHRMVGGDDVMRRQLDYLDDAAKQSNIDLRIVPNSGGHAGANGAFALFRRANGHKAVYLENLTSVLILEEDHEITRYEQAIRLLVRRALPAQESILLINKLARRLDPEATQGELAEEQLQRHGGELR</sequence>
<gene>
    <name evidence="2" type="ORF">FKR81_05625</name>
</gene>
<dbReference type="SUPFAM" id="SSF47413">
    <property type="entry name" value="lambda repressor-like DNA-binding domains"/>
    <property type="match status" value="1"/>
</dbReference>
<dbReference type="GO" id="GO:0003677">
    <property type="term" value="F:DNA binding"/>
    <property type="evidence" value="ECO:0007669"/>
    <property type="project" value="InterPro"/>
</dbReference>
<dbReference type="CDD" id="cd00093">
    <property type="entry name" value="HTH_XRE"/>
    <property type="match status" value="1"/>
</dbReference>
<dbReference type="InterPro" id="IPR001387">
    <property type="entry name" value="Cro/C1-type_HTH"/>
</dbReference>
<evidence type="ECO:0000259" key="1">
    <source>
        <dbReference type="PROSITE" id="PS50943"/>
    </source>
</evidence>
<feature type="domain" description="HTH cro/C1-type" evidence="1">
    <location>
        <begin position="14"/>
        <end position="71"/>
    </location>
</feature>
<dbReference type="AlphaFoldDB" id="A0A563F0D1"/>
<dbReference type="RefSeq" id="WP_146349847.1">
    <property type="nucleotide sequence ID" value="NZ_VOBR01000003.1"/>
</dbReference>
<reference evidence="2 3" key="1">
    <citation type="submission" date="2019-07" db="EMBL/GenBank/DDBJ databases">
        <title>Lentzea xizangensis sp. nov., isolated from Qinghai-Tibetan Plateau Soils.</title>
        <authorList>
            <person name="Huang J."/>
        </authorList>
    </citation>
    <scope>NUCLEOTIDE SEQUENCE [LARGE SCALE GENOMIC DNA]</scope>
    <source>
        <strain evidence="2 3">FXJ1.1311</strain>
    </source>
</reference>
<proteinExistence type="predicted"/>
<dbReference type="InterPro" id="IPR043917">
    <property type="entry name" value="DUF5753"/>
</dbReference>
<organism evidence="2 3">
    <name type="scientific">Lentzea tibetensis</name>
    <dbReference type="NCBI Taxonomy" id="2591470"/>
    <lineage>
        <taxon>Bacteria</taxon>
        <taxon>Bacillati</taxon>
        <taxon>Actinomycetota</taxon>
        <taxon>Actinomycetes</taxon>
        <taxon>Pseudonocardiales</taxon>
        <taxon>Pseudonocardiaceae</taxon>
        <taxon>Lentzea</taxon>
    </lineage>
</organism>
<dbReference type="OrthoDB" id="3687959at2"/>
<dbReference type="Pfam" id="PF13560">
    <property type="entry name" value="HTH_31"/>
    <property type="match status" value="1"/>
</dbReference>
<protein>
    <submittedName>
        <fullName evidence="2">Helix-turn-helix domain-containing protein</fullName>
    </submittedName>
</protein>
<dbReference type="InterPro" id="IPR010982">
    <property type="entry name" value="Lambda_DNA-bd_dom_sf"/>
</dbReference>
<dbReference type="SMART" id="SM00530">
    <property type="entry name" value="HTH_XRE"/>
    <property type="match status" value="1"/>
</dbReference>